<feature type="domain" description="Integrase catalytic" evidence="2">
    <location>
        <begin position="177"/>
        <end position="348"/>
    </location>
</feature>
<feature type="region of interest" description="Disordered" evidence="1">
    <location>
        <begin position="438"/>
        <end position="457"/>
    </location>
</feature>
<organism evidence="3 4">
    <name type="scientific">candidate division WOR-3 bacterium</name>
    <dbReference type="NCBI Taxonomy" id="2052148"/>
    <lineage>
        <taxon>Bacteria</taxon>
        <taxon>Bacteria division WOR-3</taxon>
    </lineage>
</organism>
<dbReference type="Gene3D" id="3.30.420.10">
    <property type="entry name" value="Ribonuclease H-like superfamily/Ribonuclease H"/>
    <property type="match status" value="1"/>
</dbReference>
<dbReference type="SUPFAM" id="SSF53098">
    <property type="entry name" value="Ribonuclease H-like"/>
    <property type="match status" value="1"/>
</dbReference>
<dbReference type="EMBL" id="VGIR01000141">
    <property type="protein sequence ID" value="MBM3332807.1"/>
    <property type="molecule type" value="Genomic_DNA"/>
</dbReference>
<sequence>MANDDLDRTHERWARLRFSIVGRLLAAPPERGDLREELRRLAGCEWRHPITGRPVRFGVSTIERWYYAARAEKVDPVHVLERRVRKDSGLQPSITDRLRRLLGEQYRRHRRWSYKLHRDNLLSLARQEVSLQPVPSYPTLFRYMRSHGMLPQKRLRPKNTPGAILAQERFESREVRSFEAEYVHGLWHLDYHQGSHKVITPAGEWVAPHLLAIMDDHSRLVCHAQWYLAETAENLVHGLCQAFLKRSLPRALMTDNGSAMTAAETKQGLHRLGVLHQTTLPYSPHQNGKQESFWGQVEGRLLAMLESCPDLTLARLNEATQAWIELEYNREIHSGTGQPPVVRFQQSPGVGRDCPSPDDLRLAFCVERSRLQRRSDGTITLVGVRFEIPNRYRHLLRIAVRYAGWDLTRAHMVDARTGTVLARIYPLDKARNADGCRRSLDPPVINPVPDQDATPDDGMAPLLRELIREYAATGLPPAYLAKEES</sequence>
<proteinExistence type="predicted"/>
<dbReference type="GO" id="GO:0003676">
    <property type="term" value="F:nucleic acid binding"/>
    <property type="evidence" value="ECO:0007669"/>
    <property type="project" value="InterPro"/>
</dbReference>
<protein>
    <submittedName>
        <fullName evidence="3">Transposase family protein</fullName>
    </submittedName>
</protein>
<dbReference type="InterPro" id="IPR001584">
    <property type="entry name" value="Integrase_cat-core"/>
</dbReference>
<dbReference type="GO" id="GO:0015074">
    <property type="term" value="P:DNA integration"/>
    <property type="evidence" value="ECO:0007669"/>
    <property type="project" value="InterPro"/>
</dbReference>
<evidence type="ECO:0000313" key="3">
    <source>
        <dbReference type="EMBL" id="MBM3332807.1"/>
    </source>
</evidence>
<dbReference type="PANTHER" id="PTHR35004:SF6">
    <property type="entry name" value="TRANSPOSASE"/>
    <property type="match status" value="1"/>
</dbReference>
<dbReference type="AlphaFoldDB" id="A0A937XGS2"/>
<dbReference type="InterPro" id="IPR036397">
    <property type="entry name" value="RNaseH_sf"/>
</dbReference>
<evidence type="ECO:0000313" key="4">
    <source>
        <dbReference type="Proteomes" id="UP000779900"/>
    </source>
</evidence>
<dbReference type="Proteomes" id="UP000779900">
    <property type="component" value="Unassembled WGS sequence"/>
</dbReference>
<name>A0A937XGS2_UNCW3</name>
<reference evidence="3" key="1">
    <citation type="submission" date="2019-03" db="EMBL/GenBank/DDBJ databases">
        <title>Lake Tanganyika Metagenome-Assembled Genomes (MAGs).</title>
        <authorList>
            <person name="Tran P."/>
        </authorList>
    </citation>
    <scope>NUCLEOTIDE SEQUENCE</scope>
    <source>
        <strain evidence="3">K_DeepCast_150m_m2_040</strain>
    </source>
</reference>
<evidence type="ECO:0000256" key="1">
    <source>
        <dbReference type="SAM" id="MobiDB-lite"/>
    </source>
</evidence>
<comment type="caution">
    <text evidence="3">The sequence shown here is derived from an EMBL/GenBank/DDBJ whole genome shotgun (WGS) entry which is preliminary data.</text>
</comment>
<dbReference type="PROSITE" id="PS50994">
    <property type="entry name" value="INTEGRASE"/>
    <property type="match status" value="1"/>
</dbReference>
<gene>
    <name evidence="3" type="ORF">FJY68_13335</name>
</gene>
<dbReference type="Pfam" id="PF00665">
    <property type="entry name" value="rve"/>
    <property type="match status" value="1"/>
</dbReference>
<evidence type="ECO:0000259" key="2">
    <source>
        <dbReference type="PROSITE" id="PS50994"/>
    </source>
</evidence>
<dbReference type="InterPro" id="IPR012337">
    <property type="entry name" value="RNaseH-like_sf"/>
</dbReference>
<dbReference type="PANTHER" id="PTHR35004">
    <property type="entry name" value="TRANSPOSASE RV3428C-RELATED"/>
    <property type="match status" value="1"/>
</dbReference>
<accession>A0A937XGS2</accession>